<keyword evidence="3" id="KW-1133">Transmembrane helix</keyword>
<evidence type="ECO:0000313" key="5">
    <source>
        <dbReference type="EnsemblMetazoa" id="CJA02127.1"/>
    </source>
</evidence>
<dbReference type="InterPro" id="IPR002495">
    <property type="entry name" value="Glyco_trans_8"/>
</dbReference>
<name>A0A8R1DHF4_CAEJA</name>
<feature type="transmembrane region" description="Helical" evidence="3">
    <location>
        <begin position="342"/>
        <end position="362"/>
    </location>
</feature>
<reference evidence="5" key="2">
    <citation type="submission" date="2022-06" db="UniProtKB">
        <authorList>
            <consortium name="EnsemblMetazoa"/>
        </authorList>
    </citation>
    <scope>IDENTIFICATION</scope>
    <source>
        <strain evidence="5">DF5081</strain>
    </source>
</reference>
<proteinExistence type="inferred from homology"/>
<protein>
    <recommendedName>
        <fullName evidence="2">glycogenin glucosyltransferase</fullName>
        <ecNumber evidence="2">2.4.1.186</ecNumber>
    </recommendedName>
</protein>
<evidence type="ECO:0000313" key="6">
    <source>
        <dbReference type="Proteomes" id="UP000005237"/>
    </source>
</evidence>
<dbReference type="Proteomes" id="UP000005237">
    <property type="component" value="Unassembled WGS sequence"/>
</dbReference>
<keyword evidence="6" id="KW-1185">Reference proteome</keyword>
<evidence type="ECO:0000256" key="1">
    <source>
        <dbReference type="ARBA" id="ARBA00038162"/>
    </source>
</evidence>
<feature type="chain" id="PRO_5035887323" description="glycogenin glucosyltransferase" evidence="4">
    <location>
        <begin position="20"/>
        <end position="449"/>
    </location>
</feature>
<feature type="transmembrane region" description="Helical" evidence="3">
    <location>
        <begin position="399"/>
        <end position="420"/>
    </location>
</feature>
<reference evidence="6" key="1">
    <citation type="submission" date="2010-08" db="EMBL/GenBank/DDBJ databases">
        <authorList>
            <consortium name="Caenorhabditis japonica Sequencing Consortium"/>
            <person name="Wilson R.K."/>
        </authorList>
    </citation>
    <scope>NUCLEOTIDE SEQUENCE [LARGE SCALE GENOMIC DNA]</scope>
    <source>
        <strain evidence="6">DF5081</strain>
    </source>
</reference>
<dbReference type="PANTHER" id="PTHR11183">
    <property type="entry name" value="GLYCOGENIN SUBFAMILY MEMBER"/>
    <property type="match status" value="1"/>
</dbReference>
<dbReference type="InterPro" id="IPR050587">
    <property type="entry name" value="GNT1/Glycosyltrans_8"/>
</dbReference>
<dbReference type="EnsemblMetazoa" id="CJA02127.1">
    <property type="protein sequence ID" value="CJA02127.1"/>
    <property type="gene ID" value="WBGene00121331"/>
</dbReference>
<dbReference type="GO" id="GO:0008466">
    <property type="term" value="F:glycogenin glucosyltransferase activity"/>
    <property type="evidence" value="ECO:0007669"/>
    <property type="project" value="UniProtKB-EC"/>
</dbReference>
<sequence>MKATIFVVVFLLLIPQLYAYQKYAYVSVLSSNDFLIPAKVLAYRLKKLNSAIPYVIIVTQDILKQSVDELREQGVIIHEDTKIDTPYLKTHKARKYQYTKIRLWKMTEFDVIVHLDLDVLPTRDISELFECGSFCAVFRHSDMFNSGVFVLKTNKTTFNEMQEKVVSTVSYDGGDQGFLNSFFNDLKYSPMYDSTRKSSDCAIYSMRRLSAKFNYDIGMYYLNNGRFLVDPNIIHYTMGPTKPWFWWTYPLFDLNWIWLDARQEMERNLRTEFDVSLLLAATNALVIVFLVAVYMIIDRIGTRHVSKYVSNTETHLAFHGLYSLSLYFSWKLAYETASPIPAWIYFTSNMAWINAINGAIYTRLRTSISIKLKSILKCVVFLSLCQALFWIFVSQISTFSTRVIVAFFLFFTQQFLVVNFSRYVFTLWNLNCSKNYRYQCLPNNNDLTE</sequence>
<comment type="similarity">
    <text evidence="1">Belongs to the glycosyltransferase 8 family. Glycogenin subfamily.</text>
</comment>
<keyword evidence="4" id="KW-0732">Signal</keyword>
<dbReference type="Gene3D" id="3.90.550.10">
    <property type="entry name" value="Spore Coat Polysaccharide Biosynthesis Protein SpsA, Chain A"/>
    <property type="match status" value="1"/>
</dbReference>
<dbReference type="CDD" id="cd02537">
    <property type="entry name" value="GT8_Glycogenin"/>
    <property type="match status" value="1"/>
</dbReference>
<evidence type="ECO:0000256" key="4">
    <source>
        <dbReference type="SAM" id="SignalP"/>
    </source>
</evidence>
<dbReference type="SUPFAM" id="SSF53448">
    <property type="entry name" value="Nucleotide-diphospho-sugar transferases"/>
    <property type="match status" value="1"/>
</dbReference>
<feature type="signal peptide" evidence="4">
    <location>
        <begin position="1"/>
        <end position="19"/>
    </location>
</feature>
<dbReference type="EC" id="2.4.1.186" evidence="2"/>
<feature type="transmembrane region" description="Helical" evidence="3">
    <location>
        <begin position="275"/>
        <end position="297"/>
    </location>
</feature>
<accession>A0A8R1DHF4</accession>
<dbReference type="AlphaFoldDB" id="A0A8R1DHF4"/>
<dbReference type="InterPro" id="IPR029044">
    <property type="entry name" value="Nucleotide-diphossugar_trans"/>
</dbReference>
<dbReference type="GO" id="GO:0005978">
    <property type="term" value="P:glycogen biosynthetic process"/>
    <property type="evidence" value="ECO:0007669"/>
    <property type="project" value="UniProtKB-ARBA"/>
</dbReference>
<organism evidence="5 6">
    <name type="scientific">Caenorhabditis japonica</name>
    <dbReference type="NCBI Taxonomy" id="281687"/>
    <lineage>
        <taxon>Eukaryota</taxon>
        <taxon>Metazoa</taxon>
        <taxon>Ecdysozoa</taxon>
        <taxon>Nematoda</taxon>
        <taxon>Chromadorea</taxon>
        <taxon>Rhabditida</taxon>
        <taxon>Rhabditina</taxon>
        <taxon>Rhabditomorpha</taxon>
        <taxon>Rhabditoidea</taxon>
        <taxon>Rhabditidae</taxon>
        <taxon>Peloderinae</taxon>
        <taxon>Caenorhabditis</taxon>
    </lineage>
</organism>
<keyword evidence="3" id="KW-0472">Membrane</keyword>
<evidence type="ECO:0000256" key="3">
    <source>
        <dbReference type="SAM" id="Phobius"/>
    </source>
</evidence>
<keyword evidence="3" id="KW-0812">Transmembrane</keyword>
<feature type="transmembrane region" description="Helical" evidence="3">
    <location>
        <begin position="374"/>
        <end position="393"/>
    </location>
</feature>
<dbReference type="Pfam" id="PF01501">
    <property type="entry name" value="Glyco_transf_8"/>
    <property type="match status" value="2"/>
</dbReference>
<evidence type="ECO:0000256" key="2">
    <source>
        <dbReference type="ARBA" id="ARBA00038934"/>
    </source>
</evidence>